<evidence type="ECO:0000259" key="10">
    <source>
        <dbReference type="Pfam" id="PF04290"/>
    </source>
</evidence>
<keyword evidence="7 9" id="KW-0472">Membrane</keyword>
<keyword evidence="12" id="KW-1185">Reference proteome</keyword>
<dbReference type="EMBL" id="FXZM01000011">
    <property type="protein sequence ID" value="SMY12654.1"/>
    <property type="molecule type" value="Genomic_DNA"/>
</dbReference>
<dbReference type="Proteomes" id="UP000234462">
    <property type="component" value="Unassembled WGS sequence"/>
</dbReference>
<accession>A0A2H1L6W4</accession>
<feature type="transmembrane region" description="Helical" evidence="9">
    <location>
        <begin position="20"/>
        <end position="41"/>
    </location>
</feature>
<evidence type="ECO:0000256" key="2">
    <source>
        <dbReference type="ARBA" id="ARBA00022448"/>
    </source>
</evidence>
<feature type="transmembrane region" description="Helical" evidence="9">
    <location>
        <begin position="53"/>
        <end position="69"/>
    </location>
</feature>
<reference evidence="12" key="1">
    <citation type="submission" date="2017-03" db="EMBL/GenBank/DDBJ databases">
        <authorList>
            <person name="Monnet C."/>
        </authorList>
    </citation>
    <scope>NUCLEOTIDE SEQUENCE [LARGE SCALE GENOMIC DNA]</scope>
    <source>
        <strain evidence="12">SJ5-8</strain>
    </source>
</reference>
<evidence type="ECO:0000313" key="12">
    <source>
        <dbReference type="Proteomes" id="UP000234462"/>
    </source>
</evidence>
<proteinExistence type="inferred from homology"/>
<keyword evidence="2" id="KW-0813">Transport</keyword>
<comment type="subcellular location">
    <subcellularLocation>
        <location evidence="1">Cell inner membrane</location>
        <topology evidence="1">Multi-pass membrane protein</topology>
    </subcellularLocation>
</comment>
<sequence>MKPVLQAIWAGLVRFQKWVMFLSCAAIIIGLFAEVICRYVLRTSIFGMNELVLIPAIWMYFMGASYAAHQGSHISANVLQVYLRSERAKAVLRLMIAVISMILGVIFAYWATYYVMDSVQRGGTTSIFDIPLVIPQSAVVLSFVLMVLYTAVDVAKAARDVRAPQGIPTAVEE</sequence>
<evidence type="ECO:0000313" key="11">
    <source>
        <dbReference type="EMBL" id="SMY12654.1"/>
    </source>
</evidence>
<keyword evidence="5 9" id="KW-0812">Transmembrane</keyword>
<evidence type="ECO:0000256" key="1">
    <source>
        <dbReference type="ARBA" id="ARBA00004429"/>
    </source>
</evidence>
<name>A0A2H1L6W4_9MICO</name>
<dbReference type="AlphaFoldDB" id="A0A2H1L6W4"/>
<evidence type="ECO:0000256" key="8">
    <source>
        <dbReference type="ARBA" id="ARBA00038436"/>
    </source>
</evidence>
<evidence type="ECO:0000256" key="5">
    <source>
        <dbReference type="ARBA" id="ARBA00022692"/>
    </source>
</evidence>
<evidence type="ECO:0000256" key="9">
    <source>
        <dbReference type="SAM" id="Phobius"/>
    </source>
</evidence>
<dbReference type="RefSeq" id="WP_101589588.1">
    <property type="nucleotide sequence ID" value="NZ_FXZM01000011.1"/>
</dbReference>
<feature type="transmembrane region" description="Helical" evidence="9">
    <location>
        <begin position="132"/>
        <end position="152"/>
    </location>
</feature>
<keyword evidence="3" id="KW-1003">Cell membrane</keyword>
<protein>
    <submittedName>
        <fullName evidence="11">TRAP-type C4-dicarboxylate transport system, small permease component</fullName>
    </submittedName>
</protein>
<gene>
    <name evidence="11" type="ORF">BJEO58_02254</name>
</gene>
<comment type="similarity">
    <text evidence="8">Belongs to the TRAP transporter small permease family.</text>
</comment>
<dbReference type="OrthoDB" id="2085311at2"/>
<dbReference type="Pfam" id="PF04290">
    <property type="entry name" value="DctQ"/>
    <property type="match status" value="1"/>
</dbReference>
<keyword evidence="6 9" id="KW-1133">Transmembrane helix</keyword>
<evidence type="ECO:0000256" key="3">
    <source>
        <dbReference type="ARBA" id="ARBA00022475"/>
    </source>
</evidence>
<dbReference type="InterPro" id="IPR055348">
    <property type="entry name" value="DctQ"/>
</dbReference>
<feature type="transmembrane region" description="Helical" evidence="9">
    <location>
        <begin position="90"/>
        <end position="112"/>
    </location>
</feature>
<keyword evidence="4" id="KW-0997">Cell inner membrane</keyword>
<dbReference type="PANTHER" id="PTHR35011">
    <property type="entry name" value="2,3-DIKETO-L-GULONATE TRAP TRANSPORTER SMALL PERMEASE PROTEIN YIAM"/>
    <property type="match status" value="1"/>
</dbReference>
<organism evidence="11 12">
    <name type="scientific">Brevibacterium jeotgali</name>
    <dbReference type="NCBI Taxonomy" id="1262550"/>
    <lineage>
        <taxon>Bacteria</taxon>
        <taxon>Bacillati</taxon>
        <taxon>Actinomycetota</taxon>
        <taxon>Actinomycetes</taxon>
        <taxon>Micrococcales</taxon>
        <taxon>Brevibacteriaceae</taxon>
        <taxon>Brevibacterium</taxon>
    </lineage>
</organism>
<feature type="domain" description="Tripartite ATP-independent periplasmic transporters DctQ component" evidence="10">
    <location>
        <begin position="27"/>
        <end position="159"/>
    </location>
</feature>
<dbReference type="GO" id="GO:0005886">
    <property type="term" value="C:plasma membrane"/>
    <property type="evidence" value="ECO:0007669"/>
    <property type="project" value="UniProtKB-SubCell"/>
</dbReference>
<evidence type="ECO:0000256" key="4">
    <source>
        <dbReference type="ARBA" id="ARBA00022519"/>
    </source>
</evidence>
<evidence type="ECO:0000256" key="6">
    <source>
        <dbReference type="ARBA" id="ARBA00022989"/>
    </source>
</evidence>
<dbReference type="InterPro" id="IPR007387">
    <property type="entry name" value="TRAP_DctQ"/>
</dbReference>
<evidence type="ECO:0000256" key="7">
    <source>
        <dbReference type="ARBA" id="ARBA00023136"/>
    </source>
</evidence>